<dbReference type="GO" id="GO:0050482">
    <property type="term" value="P:arachidonate secretion"/>
    <property type="evidence" value="ECO:0007669"/>
    <property type="project" value="InterPro"/>
</dbReference>
<dbReference type="EMBL" id="JAIWYP010000011">
    <property type="protein sequence ID" value="KAH3736989.1"/>
    <property type="molecule type" value="Genomic_DNA"/>
</dbReference>
<dbReference type="GO" id="GO:0004623">
    <property type="term" value="F:phospholipase A2 activity"/>
    <property type="evidence" value="ECO:0007669"/>
    <property type="project" value="InterPro"/>
</dbReference>
<organism evidence="2 3">
    <name type="scientific">Dreissena polymorpha</name>
    <name type="common">Zebra mussel</name>
    <name type="synonym">Mytilus polymorpha</name>
    <dbReference type="NCBI Taxonomy" id="45954"/>
    <lineage>
        <taxon>Eukaryota</taxon>
        <taxon>Metazoa</taxon>
        <taxon>Spiralia</taxon>
        <taxon>Lophotrochozoa</taxon>
        <taxon>Mollusca</taxon>
        <taxon>Bivalvia</taxon>
        <taxon>Autobranchia</taxon>
        <taxon>Heteroconchia</taxon>
        <taxon>Euheterodonta</taxon>
        <taxon>Imparidentia</taxon>
        <taxon>Neoheterodontei</taxon>
        <taxon>Myida</taxon>
        <taxon>Dreissenoidea</taxon>
        <taxon>Dreissenidae</taxon>
        <taxon>Dreissena</taxon>
    </lineage>
</organism>
<keyword evidence="3" id="KW-1185">Reference proteome</keyword>
<dbReference type="Proteomes" id="UP000828390">
    <property type="component" value="Unassembled WGS sequence"/>
</dbReference>
<dbReference type="InterPro" id="IPR036444">
    <property type="entry name" value="PLipase_A2_dom_sf"/>
</dbReference>
<dbReference type="Gene3D" id="1.20.90.10">
    <property type="entry name" value="Phospholipase A2 domain"/>
    <property type="match status" value="1"/>
</dbReference>
<accession>A0A9D4HXZ0</accession>
<dbReference type="GO" id="GO:0006644">
    <property type="term" value="P:phospholipid metabolic process"/>
    <property type="evidence" value="ECO:0007669"/>
    <property type="project" value="InterPro"/>
</dbReference>
<reference evidence="2" key="2">
    <citation type="submission" date="2020-11" db="EMBL/GenBank/DDBJ databases">
        <authorList>
            <person name="McCartney M.A."/>
            <person name="Auch B."/>
            <person name="Kono T."/>
            <person name="Mallez S."/>
            <person name="Becker A."/>
            <person name="Gohl D.M."/>
            <person name="Silverstein K.A.T."/>
            <person name="Koren S."/>
            <person name="Bechman K.B."/>
            <person name="Herman A."/>
            <person name="Abrahante J.E."/>
            <person name="Garbe J."/>
        </authorList>
    </citation>
    <scope>NUCLEOTIDE SEQUENCE</scope>
    <source>
        <strain evidence="2">Duluth1</strain>
        <tissue evidence="2">Whole animal</tissue>
    </source>
</reference>
<feature type="chain" id="PRO_5038515188" evidence="1">
    <location>
        <begin position="25"/>
        <end position="125"/>
    </location>
</feature>
<sequence>MKICIVIALTTAVMLIDLIIYADACQPNYWADGCSGVSDLWFTDDCNKHDICYACGYRSGVSRESCDDRWYDNMMNSCSAVNWWGRWFCRLTAWIYYRWVRDWAASSFRVPSQGFCGEGWVPACV</sequence>
<evidence type="ECO:0000256" key="1">
    <source>
        <dbReference type="SAM" id="SignalP"/>
    </source>
</evidence>
<reference evidence="2" key="1">
    <citation type="journal article" date="2019" name="bioRxiv">
        <title>The Genome of the Zebra Mussel, Dreissena polymorpha: A Resource for Invasive Species Research.</title>
        <authorList>
            <person name="McCartney M.A."/>
            <person name="Auch B."/>
            <person name="Kono T."/>
            <person name="Mallez S."/>
            <person name="Zhang Y."/>
            <person name="Obille A."/>
            <person name="Becker A."/>
            <person name="Abrahante J.E."/>
            <person name="Garbe J."/>
            <person name="Badalamenti J.P."/>
            <person name="Herman A."/>
            <person name="Mangelson H."/>
            <person name="Liachko I."/>
            <person name="Sullivan S."/>
            <person name="Sone E.D."/>
            <person name="Koren S."/>
            <person name="Silverstein K.A.T."/>
            <person name="Beckman K.B."/>
            <person name="Gohl D.M."/>
        </authorList>
    </citation>
    <scope>NUCLEOTIDE SEQUENCE</scope>
    <source>
        <strain evidence="2">Duluth1</strain>
        <tissue evidence="2">Whole animal</tissue>
    </source>
</reference>
<comment type="caution">
    <text evidence="2">The sequence shown here is derived from an EMBL/GenBank/DDBJ whole genome shotgun (WGS) entry which is preliminary data.</text>
</comment>
<dbReference type="AlphaFoldDB" id="A0A9D4HXZ0"/>
<dbReference type="InterPro" id="IPR015141">
    <property type="entry name" value="PLipase_A2_prok/fun"/>
</dbReference>
<evidence type="ECO:0000313" key="3">
    <source>
        <dbReference type="Proteomes" id="UP000828390"/>
    </source>
</evidence>
<evidence type="ECO:0000313" key="2">
    <source>
        <dbReference type="EMBL" id="KAH3736989.1"/>
    </source>
</evidence>
<feature type="signal peptide" evidence="1">
    <location>
        <begin position="1"/>
        <end position="24"/>
    </location>
</feature>
<dbReference type="OrthoDB" id="10043382at2759"/>
<proteinExistence type="predicted"/>
<dbReference type="SUPFAM" id="SSF48619">
    <property type="entry name" value="Phospholipase A2, PLA2"/>
    <property type="match status" value="1"/>
</dbReference>
<dbReference type="Pfam" id="PF09056">
    <property type="entry name" value="Phospholip_A2_3"/>
    <property type="match status" value="1"/>
</dbReference>
<gene>
    <name evidence="2" type="ORF">DPMN_043565</name>
</gene>
<name>A0A9D4HXZ0_DREPO</name>
<protein>
    <submittedName>
        <fullName evidence="2">Uncharacterized protein</fullName>
    </submittedName>
</protein>
<keyword evidence="1" id="KW-0732">Signal</keyword>